<dbReference type="EMBL" id="SMZT01000003">
    <property type="protein sequence ID" value="TDL43092.1"/>
    <property type="molecule type" value="Genomic_DNA"/>
</dbReference>
<accession>A0A4R5YDW2</accession>
<sequence length="121" mass="13642">MTGSAHLTPARDEALEVRRLYEILEQRFNGTTWSLHELMIGFSNDVGYIGRLLLAHDGTWAIDGDTDAELKHKLAEALWWVFVLAEKLDIDIDQAFTDTMSTIRTGLHETIARTDTTDPSP</sequence>
<dbReference type="Gene3D" id="1.10.287.1080">
    <property type="entry name" value="MazG-like"/>
    <property type="match status" value="1"/>
</dbReference>
<protein>
    <recommendedName>
        <fullName evidence="3">MazG-like protein</fullName>
    </recommendedName>
</protein>
<dbReference type="SUPFAM" id="SSF101386">
    <property type="entry name" value="all-alpha NTP pyrophosphatases"/>
    <property type="match status" value="1"/>
</dbReference>
<gene>
    <name evidence="1" type="ORF">E2R59_09755</name>
</gene>
<proteinExistence type="predicted"/>
<evidence type="ECO:0000313" key="1">
    <source>
        <dbReference type="EMBL" id="TDL43092.1"/>
    </source>
</evidence>
<dbReference type="GeneID" id="64347700"/>
<dbReference type="Proteomes" id="UP000295163">
    <property type="component" value="Unassembled WGS sequence"/>
</dbReference>
<organism evidence="1 2">
    <name type="scientific">Kocuria rosea</name>
    <name type="common">Deinococcus erythromyxa</name>
    <name type="synonym">Micrococcus rubens</name>
    <dbReference type="NCBI Taxonomy" id="1275"/>
    <lineage>
        <taxon>Bacteria</taxon>
        <taxon>Bacillati</taxon>
        <taxon>Actinomycetota</taxon>
        <taxon>Actinomycetes</taxon>
        <taxon>Micrococcales</taxon>
        <taxon>Micrococcaceae</taxon>
        <taxon>Kocuria</taxon>
    </lineage>
</organism>
<dbReference type="RefSeq" id="WP_133410350.1">
    <property type="nucleotide sequence ID" value="NZ_SMZT01000003.1"/>
</dbReference>
<evidence type="ECO:0008006" key="3">
    <source>
        <dbReference type="Google" id="ProtNLM"/>
    </source>
</evidence>
<evidence type="ECO:0000313" key="2">
    <source>
        <dbReference type="Proteomes" id="UP000295163"/>
    </source>
</evidence>
<dbReference type="AlphaFoldDB" id="A0A4R5YDW2"/>
<comment type="caution">
    <text evidence="1">The sequence shown here is derived from an EMBL/GenBank/DDBJ whole genome shotgun (WGS) entry which is preliminary data.</text>
</comment>
<name>A0A4R5YDW2_KOCRO</name>
<reference evidence="1 2" key="1">
    <citation type="submission" date="2019-03" db="EMBL/GenBank/DDBJ databases">
        <title>Genome Sequencing and Assembly of Various Microbes Isolated from Partially Reclaimed Soil and Acid Mine Drainage (AMD) Site.</title>
        <authorList>
            <person name="Steinbock B."/>
            <person name="Bechtold R."/>
            <person name="Sevigny J.L."/>
            <person name="Thomas D."/>
            <person name="Cuthill L.R."/>
            <person name="Aveiro Johannsen E.J."/>
            <person name="Thomas K."/>
            <person name="Ghosh A."/>
        </authorList>
    </citation>
    <scope>NUCLEOTIDE SEQUENCE [LARGE SCALE GENOMIC DNA]</scope>
    <source>
        <strain evidence="1 2">S-A3</strain>
    </source>
</reference>